<keyword evidence="2" id="KW-1185">Reference proteome</keyword>
<evidence type="ECO:0000313" key="2">
    <source>
        <dbReference type="Proteomes" id="UP000198672"/>
    </source>
</evidence>
<accession>A0A1H3INE4</accession>
<feature type="non-terminal residue" evidence="1">
    <location>
        <position position="1"/>
    </location>
</feature>
<dbReference type="STRING" id="61595.SAMN05421644_14521"/>
<dbReference type="AlphaFoldDB" id="A0A1H3INE4"/>
<reference evidence="2" key="1">
    <citation type="submission" date="2016-10" db="EMBL/GenBank/DDBJ databases">
        <authorList>
            <person name="Varghese N."/>
            <person name="Submissions S."/>
        </authorList>
    </citation>
    <scope>NUCLEOTIDE SEQUENCE [LARGE SCALE GENOMIC DNA]</scope>
    <source>
        <strain evidence="2">DSM 173</strain>
    </source>
</reference>
<name>A0A1H3INE4_ALLWA</name>
<evidence type="ECO:0000313" key="1">
    <source>
        <dbReference type="EMBL" id="SDY28885.1"/>
    </source>
</evidence>
<proteinExistence type="predicted"/>
<sequence length="50" mass="5864">EHGEIRVAGRYIRYFNWLSSKGYSYAYLRVTRAPIEFATRPDYPSGLTFS</sequence>
<dbReference type="EMBL" id="FNOW01000045">
    <property type="protein sequence ID" value="SDY28885.1"/>
    <property type="molecule type" value="Genomic_DNA"/>
</dbReference>
<organism evidence="1 2">
    <name type="scientific">Allochromatium warmingii</name>
    <name type="common">Chromatium warmingii</name>
    <dbReference type="NCBI Taxonomy" id="61595"/>
    <lineage>
        <taxon>Bacteria</taxon>
        <taxon>Pseudomonadati</taxon>
        <taxon>Pseudomonadota</taxon>
        <taxon>Gammaproteobacteria</taxon>
        <taxon>Chromatiales</taxon>
        <taxon>Chromatiaceae</taxon>
        <taxon>Allochromatium</taxon>
    </lineage>
</organism>
<protein>
    <submittedName>
        <fullName evidence="1">Uncharacterized protein</fullName>
    </submittedName>
</protein>
<gene>
    <name evidence="1" type="ORF">SAMN05421644_14521</name>
</gene>
<dbReference type="Proteomes" id="UP000198672">
    <property type="component" value="Unassembled WGS sequence"/>
</dbReference>